<reference evidence="1 2" key="1">
    <citation type="submission" date="2023-03" db="EMBL/GenBank/DDBJ databases">
        <title>Draft assemblies of triclosan tolerant bacteria isolated from returned activated sludge.</title>
        <authorList>
            <person name="Van Hamelsveld S."/>
        </authorList>
    </citation>
    <scope>NUCLEOTIDE SEQUENCE [LARGE SCALE GENOMIC DNA]</scope>
    <source>
        <strain evidence="1 2">GW210010_S58</strain>
    </source>
</reference>
<gene>
    <name evidence="1" type="ORF">P3W85_23895</name>
</gene>
<dbReference type="EMBL" id="JARJLM010000400">
    <property type="protein sequence ID" value="MDF3835969.1"/>
    <property type="molecule type" value="Genomic_DNA"/>
</dbReference>
<dbReference type="Pfam" id="PF13591">
    <property type="entry name" value="MerR_2"/>
    <property type="match status" value="1"/>
</dbReference>
<sequence>MTDRKMTVLHSVLVEEEVQFTLVELTQACQADIDEVVALVEEGVLTPSGGEARDWRFAGGTLTRARAALRLTRDLEMNTAGTAMVLDLLDQIEALRAKLRRLGAL</sequence>
<organism evidence="1 2">
    <name type="scientific">Cupriavidus basilensis</name>
    <dbReference type="NCBI Taxonomy" id="68895"/>
    <lineage>
        <taxon>Bacteria</taxon>
        <taxon>Pseudomonadati</taxon>
        <taxon>Pseudomonadota</taxon>
        <taxon>Betaproteobacteria</taxon>
        <taxon>Burkholderiales</taxon>
        <taxon>Burkholderiaceae</taxon>
        <taxon>Cupriavidus</taxon>
    </lineage>
</organism>
<dbReference type="Gene3D" id="1.10.1660.10">
    <property type="match status" value="1"/>
</dbReference>
<evidence type="ECO:0000313" key="2">
    <source>
        <dbReference type="Proteomes" id="UP001216674"/>
    </source>
</evidence>
<accession>A0ABT6ATL0</accession>
<name>A0ABT6ATL0_9BURK</name>
<dbReference type="Proteomes" id="UP001216674">
    <property type="component" value="Unassembled WGS sequence"/>
</dbReference>
<proteinExistence type="predicted"/>
<dbReference type="RefSeq" id="WP_063637462.1">
    <property type="nucleotide sequence ID" value="NZ_JARJLM010000400.1"/>
</dbReference>
<evidence type="ECO:0000313" key="1">
    <source>
        <dbReference type="EMBL" id="MDF3835969.1"/>
    </source>
</evidence>
<protein>
    <submittedName>
        <fullName evidence="1">Chaperone modulator CbpM</fullName>
    </submittedName>
</protein>
<keyword evidence="2" id="KW-1185">Reference proteome</keyword>
<comment type="caution">
    <text evidence="1">The sequence shown here is derived from an EMBL/GenBank/DDBJ whole genome shotgun (WGS) entry which is preliminary data.</text>
</comment>